<evidence type="ECO:0000256" key="3">
    <source>
        <dbReference type="ARBA" id="ARBA00022676"/>
    </source>
</evidence>
<evidence type="ECO:0000256" key="1">
    <source>
        <dbReference type="ARBA" id="ARBA00005209"/>
    </source>
</evidence>
<dbReference type="CDD" id="cd06223">
    <property type="entry name" value="PRTases_typeI"/>
    <property type="match status" value="1"/>
</dbReference>
<evidence type="ECO:0000256" key="7">
    <source>
        <dbReference type="HAMAP-Rule" id="MF_01931"/>
    </source>
</evidence>
<evidence type="ECO:0000256" key="8">
    <source>
        <dbReference type="PIRNR" id="PIRNR000485"/>
    </source>
</evidence>
<feature type="binding site" evidence="7 11">
    <location>
        <position position="446"/>
    </location>
    <ligand>
        <name>[4Fe-4S] cluster</name>
        <dbReference type="ChEBI" id="CHEBI:49883"/>
    </ligand>
</feature>
<keyword evidence="4 7" id="KW-0808">Transferase</keyword>
<reference evidence="13" key="2">
    <citation type="journal article" date="2021" name="PeerJ">
        <title>Extensive microbial diversity within the chicken gut microbiome revealed by metagenomics and culture.</title>
        <authorList>
            <person name="Gilroy R."/>
            <person name="Ravi A."/>
            <person name="Getino M."/>
            <person name="Pursley I."/>
            <person name="Horton D.L."/>
            <person name="Alikhan N.F."/>
            <person name="Baker D."/>
            <person name="Gharbi K."/>
            <person name="Hall N."/>
            <person name="Watson M."/>
            <person name="Adriaenssens E.M."/>
            <person name="Foster-Nyarko E."/>
            <person name="Jarju S."/>
            <person name="Secka A."/>
            <person name="Antonio M."/>
            <person name="Oren A."/>
            <person name="Chaudhuri R.R."/>
            <person name="La Ragione R."/>
            <person name="Hildebrand F."/>
            <person name="Pallen M.J."/>
        </authorList>
    </citation>
    <scope>NUCLEOTIDE SEQUENCE</scope>
    <source>
        <strain evidence="13">9366</strain>
    </source>
</reference>
<sequence length="467" mass="50916">MALKEECGVFGYYSTEDRPNIAKTVYYGLFALQHRGQEACGIAVNKDRIITCKKDLGLVADVFSDADLSAMPGSISLGHVRYSTVGSNTRENAQPLFVSYVKGTLAIAHNGTIFNADELRRELEAEGALFHSTNDTEIIAYLIAKARINCPSVEEAIAKVMPRLRGSYSMLVMSPTKLIAVRDPFGIRPLCMGRIGEDYVFASETCALDTVGAELVRDVKPGEIITLHHGKFTSDERFCSANTGACIFEHIYFARPDSVIDGQSVNESRVLTGKLLAKQHPVDADLVIGVPDSGLSSAIGYSMGSGIPFGLGLVKNRYIGRTFIQPSQSQRERSVALKLNVLKSNVAGKRVIMVDDSIVRGTTIANIVKLLKKAGATQVHVRIASPKFLYPCYFGTDVPDRDQLACCKYTDEELLKKIDADSLGFLDVNTLDEIVPNAKVKFCKGCFTGKYPDCPAAGKAQKNVFEK</sequence>
<dbReference type="PIRSF" id="PIRSF000485">
    <property type="entry name" value="Amd_phspho_trans"/>
    <property type="match status" value="1"/>
</dbReference>
<reference evidence="13" key="1">
    <citation type="submission" date="2020-10" db="EMBL/GenBank/DDBJ databases">
        <authorList>
            <person name="Gilroy R."/>
        </authorList>
    </citation>
    <scope>NUCLEOTIDE SEQUENCE</scope>
    <source>
        <strain evidence="13">9366</strain>
    </source>
</reference>
<dbReference type="GO" id="GO:0009113">
    <property type="term" value="P:purine nucleobase biosynthetic process"/>
    <property type="evidence" value="ECO:0007669"/>
    <property type="project" value="UniProtKB-UniRule"/>
</dbReference>
<keyword evidence="5 7" id="KW-0658">Purine biosynthesis</keyword>
<comment type="pathway">
    <text evidence="1 7 8">Purine metabolism; IMP biosynthesis via de novo pathway; N(1)-(5-phospho-D-ribosyl)glycinamide from 5-phospho-alpha-D-ribose 1-diphosphate: step 1/2.</text>
</comment>
<dbReference type="InterPro" id="IPR029055">
    <property type="entry name" value="Ntn_hydrolases_N"/>
</dbReference>
<feature type="domain" description="Glutamine amidotransferase type-2" evidence="12">
    <location>
        <begin position="7"/>
        <end position="230"/>
    </location>
</feature>
<dbReference type="InterPro" id="IPR017932">
    <property type="entry name" value="GATase_2_dom"/>
</dbReference>
<dbReference type="NCBIfam" id="TIGR01134">
    <property type="entry name" value="purF"/>
    <property type="match status" value="1"/>
</dbReference>
<evidence type="ECO:0000256" key="10">
    <source>
        <dbReference type="PIRSR" id="PIRSR000485-2"/>
    </source>
</evidence>
<evidence type="ECO:0000256" key="2">
    <source>
        <dbReference type="ARBA" id="ARBA00010138"/>
    </source>
</evidence>
<dbReference type="Proteomes" id="UP000824145">
    <property type="component" value="Unassembled WGS sequence"/>
</dbReference>
<dbReference type="Pfam" id="PF00156">
    <property type="entry name" value="Pribosyltran"/>
    <property type="match status" value="1"/>
</dbReference>
<feature type="binding site" evidence="7 10">
    <location>
        <position position="293"/>
    </location>
    <ligand>
        <name>Mg(2+)</name>
        <dbReference type="ChEBI" id="CHEBI:18420"/>
    </ligand>
</feature>
<evidence type="ECO:0000256" key="5">
    <source>
        <dbReference type="ARBA" id="ARBA00022755"/>
    </source>
</evidence>
<protein>
    <recommendedName>
        <fullName evidence="7">Amidophosphoribosyltransferase</fullName>
        <shortName evidence="7">ATase</shortName>
        <ecNumber evidence="7">2.4.2.14</ecNumber>
    </recommendedName>
    <alternativeName>
        <fullName evidence="7">Glutamine phosphoribosylpyrophosphate amidotransferase</fullName>
        <shortName evidence="7">GPATase</shortName>
    </alternativeName>
</protein>
<dbReference type="InterPro" id="IPR035584">
    <property type="entry name" value="PurF_N"/>
</dbReference>
<comment type="similarity">
    <text evidence="2 7 8">In the C-terminal section; belongs to the purine/pyrimidine phosphoribosyltransferase family.</text>
</comment>
<feature type="binding site" evidence="7 11">
    <location>
        <position position="246"/>
    </location>
    <ligand>
        <name>[4Fe-4S] cluster</name>
        <dbReference type="ChEBI" id="CHEBI:49883"/>
    </ligand>
</feature>
<dbReference type="GO" id="GO:0051539">
    <property type="term" value="F:4 iron, 4 sulfur cluster binding"/>
    <property type="evidence" value="ECO:0007669"/>
    <property type="project" value="UniProtKB-KW"/>
</dbReference>
<feature type="binding site" evidence="7 11">
    <location>
        <position position="443"/>
    </location>
    <ligand>
        <name>[4Fe-4S] cluster</name>
        <dbReference type="ChEBI" id="CHEBI:49883"/>
    </ligand>
</feature>
<feature type="active site" description="Nucleophile" evidence="7 9">
    <location>
        <position position="7"/>
    </location>
</feature>
<name>A0A9D1SJI0_9FIRM</name>
<feature type="binding site" evidence="7 11">
    <location>
        <position position="392"/>
    </location>
    <ligand>
        <name>[4Fe-4S] cluster</name>
        <dbReference type="ChEBI" id="CHEBI:49883"/>
    </ligand>
</feature>
<comment type="cofactor">
    <cofactor evidence="7 10">
        <name>Mg(2+)</name>
        <dbReference type="ChEBI" id="CHEBI:18420"/>
    </cofactor>
    <text evidence="7 10">Binds 1 Mg(2+) ion per subunit.</text>
</comment>
<keyword evidence="6 7" id="KW-0315">Glutamine amidotransferase</keyword>
<dbReference type="Gene3D" id="3.40.50.2020">
    <property type="match status" value="1"/>
</dbReference>
<keyword evidence="7 10" id="KW-0460">Magnesium</keyword>
<evidence type="ECO:0000256" key="6">
    <source>
        <dbReference type="ARBA" id="ARBA00022962"/>
    </source>
</evidence>
<keyword evidence="7 11" id="KW-0408">Iron</keyword>
<dbReference type="CDD" id="cd00715">
    <property type="entry name" value="GPATase_N"/>
    <property type="match status" value="1"/>
</dbReference>
<evidence type="ECO:0000259" key="12">
    <source>
        <dbReference type="PROSITE" id="PS51278"/>
    </source>
</evidence>
<dbReference type="Gene3D" id="3.60.20.10">
    <property type="entry name" value="Glutamine Phosphoribosylpyrophosphate, subunit 1, domain 1"/>
    <property type="match status" value="1"/>
</dbReference>
<dbReference type="PANTHER" id="PTHR11907">
    <property type="entry name" value="AMIDOPHOSPHORIBOSYLTRANSFERASE"/>
    <property type="match status" value="1"/>
</dbReference>
<comment type="cofactor">
    <cofactor evidence="7 11">
        <name>[4Fe-4S] cluster</name>
        <dbReference type="ChEBI" id="CHEBI:49883"/>
    </cofactor>
    <text evidence="7 11">Binds 1 [4Fe-4S] cluster per subunit.</text>
</comment>
<keyword evidence="3 7" id="KW-0328">Glycosyltransferase</keyword>
<evidence type="ECO:0000256" key="4">
    <source>
        <dbReference type="ARBA" id="ARBA00022679"/>
    </source>
</evidence>
<dbReference type="GO" id="GO:0006189">
    <property type="term" value="P:'de novo' IMP biosynthetic process"/>
    <property type="evidence" value="ECO:0007669"/>
    <property type="project" value="UniProtKB-UniRule"/>
</dbReference>
<dbReference type="InterPro" id="IPR000836">
    <property type="entry name" value="PRTase_dom"/>
</dbReference>
<dbReference type="GO" id="GO:0000287">
    <property type="term" value="F:magnesium ion binding"/>
    <property type="evidence" value="ECO:0007669"/>
    <property type="project" value="UniProtKB-UniRule"/>
</dbReference>
<proteinExistence type="inferred from homology"/>
<feature type="binding site" evidence="7 10">
    <location>
        <position position="355"/>
    </location>
    <ligand>
        <name>Mg(2+)</name>
        <dbReference type="ChEBI" id="CHEBI:18420"/>
    </ligand>
</feature>
<evidence type="ECO:0000256" key="11">
    <source>
        <dbReference type="PIRSR" id="PIRSR000485-3"/>
    </source>
</evidence>
<dbReference type="AlphaFoldDB" id="A0A9D1SJI0"/>
<dbReference type="InterPro" id="IPR029057">
    <property type="entry name" value="PRTase-like"/>
</dbReference>
<organism evidence="13 14">
    <name type="scientific">Candidatus Caccalectryoclostridium excrementigallinarum</name>
    <dbReference type="NCBI Taxonomy" id="2840710"/>
    <lineage>
        <taxon>Bacteria</taxon>
        <taxon>Bacillati</taxon>
        <taxon>Bacillota</taxon>
        <taxon>Clostridia</taxon>
        <taxon>Christensenellales</taxon>
        <taxon>Christensenellaceae</taxon>
        <taxon>Christensenellaceae incertae sedis</taxon>
        <taxon>Candidatus Caccalectryoclostridium</taxon>
    </lineage>
</organism>
<dbReference type="PROSITE" id="PS51278">
    <property type="entry name" value="GATASE_TYPE_2"/>
    <property type="match status" value="1"/>
</dbReference>
<dbReference type="EC" id="2.4.2.14" evidence="7"/>
<keyword evidence="7 10" id="KW-0479">Metal-binding</keyword>
<keyword evidence="7" id="KW-0004">4Fe-4S</keyword>
<dbReference type="GO" id="GO:0004044">
    <property type="term" value="F:amidophosphoribosyltransferase activity"/>
    <property type="evidence" value="ECO:0007669"/>
    <property type="project" value="UniProtKB-UniRule"/>
</dbReference>
<dbReference type="InterPro" id="IPR005854">
    <property type="entry name" value="PurF"/>
</dbReference>
<feature type="binding site" evidence="7 10">
    <location>
        <position position="356"/>
    </location>
    <ligand>
        <name>Mg(2+)</name>
        <dbReference type="ChEBI" id="CHEBI:18420"/>
    </ligand>
</feature>
<dbReference type="HAMAP" id="MF_01931">
    <property type="entry name" value="PurF"/>
    <property type="match status" value="1"/>
</dbReference>
<dbReference type="SUPFAM" id="SSF53271">
    <property type="entry name" value="PRTase-like"/>
    <property type="match status" value="1"/>
</dbReference>
<evidence type="ECO:0000256" key="9">
    <source>
        <dbReference type="PIRSR" id="PIRSR000485-1"/>
    </source>
</evidence>
<dbReference type="SUPFAM" id="SSF56235">
    <property type="entry name" value="N-terminal nucleophile aminohydrolases (Ntn hydrolases)"/>
    <property type="match status" value="1"/>
</dbReference>
<evidence type="ECO:0000313" key="13">
    <source>
        <dbReference type="EMBL" id="HIU62496.1"/>
    </source>
</evidence>
<keyword evidence="7 11" id="KW-0411">Iron-sulfur</keyword>
<comment type="caution">
    <text evidence="13">The sequence shown here is derived from an EMBL/GenBank/DDBJ whole genome shotgun (WGS) entry which is preliminary data.</text>
</comment>
<evidence type="ECO:0000313" key="14">
    <source>
        <dbReference type="Proteomes" id="UP000824145"/>
    </source>
</evidence>
<comment type="function">
    <text evidence="7">Catalyzes the formation of phosphoribosylamine from phosphoribosylpyrophosphate (PRPP) and glutamine.</text>
</comment>
<accession>A0A9D1SJI0</accession>
<dbReference type="EMBL" id="DVNJ01000006">
    <property type="protein sequence ID" value="HIU62496.1"/>
    <property type="molecule type" value="Genomic_DNA"/>
</dbReference>
<comment type="catalytic activity">
    <reaction evidence="7 8">
        <text>5-phospho-beta-D-ribosylamine + L-glutamate + diphosphate = 5-phospho-alpha-D-ribose 1-diphosphate + L-glutamine + H2O</text>
        <dbReference type="Rhea" id="RHEA:14905"/>
        <dbReference type="ChEBI" id="CHEBI:15377"/>
        <dbReference type="ChEBI" id="CHEBI:29985"/>
        <dbReference type="ChEBI" id="CHEBI:33019"/>
        <dbReference type="ChEBI" id="CHEBI:58017"/>
        <dbReference type="ChEBI" id="CHEBI:58359"/>
        <dbReference type="ChEBI" id="CHEBI:58681"/>
        <dbReference type="EC" id="2.4.2.14"/>
    </reaction>
</comment>
<gene>
    <name evidence="7 13" type="primary">purF</name>
    <name evidence="13" type="ORF">IAB07_01840</name>
</gene>
<dbReference type="Pfam" id="PF13522">
    <property type="entry name" value="GATase_6"/>
    <property type="match status" value="1"/>
</dbReference>